<dbReference type="Proteomes" id="UP000233491">
    <property type="component" value="Unassembled WGS sequence"/>
</dbReference>
<feature type="domain" description="HTH iclR-type" evidence="4">
    <location>
        <begin position="18"/>
        <end position="78"/>
    </location>
</feature>
<dbReference type="PROSITE" id="PS51078">
    <property type="entry name" value="ICLR_ED"/>
    <property type="match status" value="1"/>
</dbReference>
<name>A0A1I4QCP3_9HYPH</name>
<evidence type="ECO:0000256" key="3">
    <source>
        <dbReference type="ARBA" id="ARBA00023163"/>
    </source>
</evidence>
<dbReference type="InterPro" id="IPR029016">
    <property type="entry name" value="GAF-like_dom_sf"/>
</dbReference>
<evidence type="ECO:0000256" key="1">
    <source>
        <dbReference type="ARBA" id="ARBA00023015"/>
    </source>
</evidence>
<dbReference type="Gene3D" id="1.10.10.10">
    <property type="entry name" value="Winged helix-like DNA-binding domain superfamily/Winged helix DNA-binding domain"/>
    <property type="match status" value="1"/>
</dbReference>
<dbReference type="PROSITE" id="PS51077">
    <property type="entry name" value="HTH_ICLR"/>
    <property type="match status" value="1"/>
</dbReference>
<dbReference type="InterPro" id="IPR036388">
    <property type="entry name" value="WH-like_DNA-bd_sf"/>
</dbReference>
<dbReference type="InterPro" id="IPR050707">
    <property type="entry name" value="HTH_MetabolicPath_Reg"/>
</dbReference>
<keyword evidence="2" id="KW-0238">DNA-binding</keyword>
<dbReference type="OrthoDB" id="9807558at2"/>
<dbReference type="RefSeq" id="WP_101288055.1">
    <property type="nucleotide sequence ID" value="NZ_FOUQ01000001.1"/>
</dbReference>
<dbReference type="PANTHER" id="PTHR30136">
    <property type="entry name" value="HELIX-TURN-HELIX TRANSCRIPTIONAL REGULATOR, ICLR FAMILY"/>
    <property type="match status" value="1"/>
</dbReference>
<accession>A0A1I4QCP3</accession>
<dbReference type="InterPro" id="IPR005471">
    <property type="entry name" value="Tscrpt_reg_IclR_N"/>
</dbReference>
<evidence type="ECO:0000256" key="2">
    <source>
        <dbReference type="ARBA" id="ARBA00023125"/>
    </source>
</evidence>
<dbReference type="GO" id="GO:0003677">
    <property type="term" value="F:DNA binding"/>
    <property type="evidence" value="ECO:0007669"/>
    <property type="project" value="UniProtKB-KW"/>
</dbReference>
<keyword evidence="7" id="KW-1185">Reference proteome</keyword>
<dbReference type="Gene3D" id="3.30.450.40">
    <property type="match status" value="1"/>
</dbReference>
<organism evidence="6 7">
    <name type="scientific">Pleomorphomonas diazotrophica</name>
    <dbReference type="NCBI Taxonomy" id="1166257"/>
    <lineage>
        <taxon>Bacteria</taxon>
        <taxon>Pseudomonadati</taxon>
        <taxon>Pseudomonadota</taxon>
        <taxon>Alphaproteobacteria</taxon>
        <taxon>Hyphomicrobiales</taxon>
        <taxon>Pleomorphomonadaceae</taxon>
        <taxon>Pleomorphomonas</taxon>
    </lineage>
</organism>
<dbReference type="SMART" id="SM00346">
    <property type="entry name" value="HTH_ICLR"/>
    <property type="match status" value="1"/>
</dbReference>
<dbReference type="Pfam" id="PF09339">
    <property type="entry name" value="HTH_IclR"/>
    <property type="match status" value="1"/>
</dbReference>
<proteinExistence type="predicted"/>
<dbReference type="EMBL" id="PJNW01000002">
    <property type="protein sequence ID" value="PKR90792.1"/>
    <property type="molecule type" value="Genomic_DNA"/>
</dbReference>
<keyword evidence="3" id="KW-0804">Transcription</keyword>
<dbReference type="InterPro" id="IPR036390">
    <property type="entry name" value="WH_DNA-bd_sf"/>
</dbReference>
<dbReference type="GO" id="GO:0003700">
    <property type="term" value="F:DNA-binding transcription factor activity"/>
    <property type="evidence" value="ECO:0007669"/>
    <property type="project" value="TreeGrafter"/>
</dbReference>
<dbReference type="AlphaFoldDB" id="A0A1I4QCP3"/>
<sequence>MVREEGNEAAASRRAVAVPSLRKAVSILDLVGRRGRLPFSTIQKTLDLPKSTTHQLLKALTDIGAVQVQSDGRFMLGPKICELGSLGIRQRTIDSLSLRHLESLSGQSGFPCELATFEGRDAVVLASASPDGGARSVGYDGRRWPLNRVATGKALLAFLDEAERKRLLADLEWTRMTPRSIPSPEAMRRELDLVRQRGWALDDREILEDISCIAAPVFDGRNHVVAAIATVVQADMVTPERYEALAELVRATANAVSQEVRGA</sequence>
<dbReference type="PANTHER" id="PTHR30136:SF24">
    <property type="entry name" value="HTH-TYPE TRANSCRIPTIONAL REPRESSOR ALLR"/>
    <property type="match status" value="1"/>
</dbReference>
<comment type="caution">
    <text evidence="6">The sequence shown here is derived from an EMBL/GenBank/DDBJ whole genome shotgun (WGS) entry which is preliminary data.</text>
</comment>
<reference evidence="6 7" key="1">
    <citation type="submission" date="2017-12" db="EMBL/GenBank/DDBJ databases">
        <title>Anaerobic carbon monoxide metabolism by Pleomorphomonas carboxyditropha sp. nov., a new mesophilic hydrogenogenic carboxidotroph.</title>
        <authorList>
            <person name="Esquivel-Elizondo S."/>
            <person name="Krajmalnik-Brown R."/>
        </authorList>
    </citation>
    <scope>NUCLEOTIDE SEQUENCE [LARGE SCALE GENOMIC DNA]</scope>
    <source>
        <strain evidence="6 7">R5-392</strain>
    </source>
</reference>
<gene>
    <name evidence="6" type="ORF">CXZ10_05410</name>
</gene>
<dbReference type="Pfam" id="PF01614">
    <property type="entry name" value="IclR_C"/>
    <property type="match status" value="1"/>
</dbReference>
<evidence type="ECO:0008006" key="8">
    <source>
        <dbReference type="Google" id="ProtNLM"/>
    </source>
</evidence>
<evidence type="ECO:0000259" key="4">
    <source>
        <dbReference type="PROSITE" id="PS51077"/>
    </source>
</evidence>
<dbReference type="SUPFAM" id="SSF55781">
    <property type="entry name" value="GAF domain-like"/>
    <property type="match status" value="1"/>
</dbReference>
<keyword evidence="1" id="KW-0805">Transcription regulation</keyword>
<dbReference type="SUPFAM" id="SSF46785">
    <property type="entry name" value="Winged helix' DNA-binding domain"/>
    <property type="match status" value="1"/>
</dbReference>
<dbReference type="InterPro" id="IPR014757">
    <property type="entry name" value="Tscrpt_reg_IclR_C"/>
</dbReference>
<evidence type="ECO:0000259" key="5">
    <source>
        <dbReference type="PROSITE" id="PS51078"/>
    </source>
</evidence>
<evidence type="ECO:0000313" key="6">
    <source>
        <dbReference type="EMBL" id="PKR90792.1"/>
    </source>
</evidence>
<feature type="domain" description="IclR-ED" evidence="5">
    <location>
        <begin position="79"/>
        <end position="262"/>
    </location>
</feature>
<protein>
    <recommendedName>
        <fullName evidence="8">IclR family transcriptional regulator</fullName>
    </recommendedName>
</protein>
<dbReference type="GO" id="GO:0045892">
    <property type="term" value="P:negative regulation of DNA-templated transcription"/>
    <property type="evidence" value="ECO:0007669"/>
    <property type="project" value="TreeGrafter"/>
</dbReference>
<evidence type="ECO:0000313" key="7">
    <source>
        <dbReference type="Proteomes" id="UP000233491"/>
    </source>
</evidence>